<dbReference type="PANTHER" id="PTHR30619">
    <property type="entry name" value="DNA INTERNALIZATION/COMPETENCE PROTEIN COMEC/REC2"/>
    <property type="match status" value="1"/>
</dbReference>
<dbReference type="InterPro" id="IPR036866">
    <property type="entry name" value="RibonucZ/Hydroxyglut_hydro"/>
</dbReference>
<dbReference type="RefSeq" id="WP_078742477.1">
    <property type="nucleotide sequence ID" value="NZ_MSDF01000052.1"/>
</dbReference>
<dbReference type="PANTHER" id="PTHR30619:SF1">
    <property type="entry name" value="RECOMBINATION PROTEIN 2"/>
    <property type="match status" value="1"/>
</dbReference>
<proteinExistence type="predicted"/>
<dbReference type="AlphaFoldDB" id="A0A1T2Y226"/>
<evidence type="ECO:0000313" key="2">
    <source>
        <dbReference type="EMBL" id="OPA86104.1"/>
    </source>
</evidence>
<protein>
    <submittedName>
        <fullName evidence="2">Uncharacterized protein</fullName>
    </submittedName>
</protein>
<feature type="compositionally biased region" description="Basic residues" evidence="1">
    <location>
        <begin position="458"/>
        <end position="467"/>
    </location>
</feature>
<dbReference type="SUPFAM" id="SSF56281">
    <property type="entry name" value="Metallo-hydrolase/oxidoreductase"/>
    <property type="match status" value="1"/>
</dbReference>
<dbReference type="InterPro" id="IPR052159">
    <property type="entry name" value="Competence_DNA_uptake"/>
</dbReference>
<dbReference type="EMBL" id="MSDF01000052">
    <property type="protein sequence ID" value="OPA86104.1"/>
    <property type="molecule type" value="Genomic_DNA"/>
</dbReference>
<gene>
    <name evidence="2" type="ORF">BFW87_25475</name>
</gene>
<feature type="region of interest" description="Disordered" evidence="1">
    <location>
        <begin position="432"/>
        <end position="467"/>
    </location>
</feature>
<reference evidence="2 3" key="1">
    <citation type="submission" date="2016-12" db="EMBL/GenBank/DDBJ databases">
        <title>Draft genome sequences of seven strains of Pseudomonas fluorescens that produce 4-formylaminooxyvinylglycine.</title>
        <authorList>
            <person name="Okrent R.A."/>
            <person name="Manning V.A."/>
            <person name="Trippe K.M."/>
        </authorList>
    </citation>
    <scope>NUCLEOTIDE SEQUENCE [LARGE SCALE GENOMIC DNA]</scope>
    <source>
        <strain evidence="2 3">P5A</strain>
    </source>
</reference>
<accession>A0A1T2Y226</accession>
<organism evidence="2 3">
    <name type="scientific">Pseudomonas fluorescens</name>
    <dbReference type="NCBI Taxonomy" id="294"/>
    <lineage>
        <taxon>Bacteria</taxon>
        <taxon>Pseudomonadati</taxon>
        <taxon>Pseudomonadota</taxon>
        <taxon>Gammaproteobacteria</taxon>
        <taxon>Pseudomonadales</taxon>
        <taxon>Pseudomonadaceae</taxon>
        <taxon>Pseudomonas</taxon>
    </lineage>
</organism>
<dbReference type="Gene3D" id="3.60.15.10">
    <property type="entry name" value="Ribonuclease Z/Hydroxyacylglutathione hydrolase-like"/>
    <property type="match status" value="1"/>
</dbReference>
<name>A0A1T2Y226_PSEFL</name>
<evidence type="ECO:0000313" key="3">
    <source>
        <dbReference type="Proteomes" id="UP000190965"/>
    </source>
</evidence>
<dbReference type="Proteomes" id="UP000190965">
    <property type="component" value="Unassembled WGS sequence"/>
</dbReference>
<comment type="caution">
    <text evidence="2">The sequence shown here is derived from an EMBL/GenBank/DDBJ whole genome shotgun (WGS) entry which is preliminary data.</text>
</comment>
<dbReference type="OrthoDB" id="7020662at2"/>
<sequence>MSKQRLYCLDVGQGMCTYFEGYGDDDSVIANALFDLGSTKTRRRAGRPTIQFLKRQIIARSGDDEGYLDAVFLSHKDADHINLIRGLLEELPKMKIGHVFHSGRYKWYAGKKTKNVLGELGKRTENADTHVFNFAVGASSFPTGDPKDWHSIWGNETVNAYVIAVNTPMADTKQGEDVDIAYKARDEPDGNLANSTSLGIYLKMFNVGAVIFGDATFSTFQFVNRHFLEHKVWLSSSFMIQAPHHGSRSTTFGLKVSNAVISEEAAQVVKTFASLTYGATVIVSADTSHDHPSLDTINAFMKFADHRGPWWVDEPIQPNHLVSAYFDVPLSNTQGALNSNYTYQTNQNYYTTLYWGRESKKGNFSFPPAKALTAPTAAFAEGMNWGYEVTAKSSVDQRNIRFIGFSSNRLPKSSRQLAEAFASARLANDVASSSLAQATAPPPAPADGSARAPARIQRNLRRLISRP</sequence>
<evidence type="ECO:0000256" key="1">
    <source>
        <dbReference type="SAM" id="MobiDB-lite"/>
    </source>
</evidence>